<dbReference type="HOGENOM" id="CLU_2494570_0_0_11"/>
<sequence>MFAVVDDRQDPVELVQDRVEGLPVIGDKALDLPAYRRDVAGDRIQRAALAFQLRKQGVAVSDQPGDLLAALRQHGRGFVGVGQQIS</sequence>
<evidence type="ECO:0000313" key="2">
    <source>
        <dbReference type="Proteomes" id="UP000017786"/>
    </source>
</evidence>
<dbReference type="AlphaFoldDB" id="U5X2J6"/>
<accession>U5X2J6</accession>
<proteinExistence type="predicted"/>
<name>U5X2J6_MYCKA</name>
<organism evidence="1 2">
    <name type="scientific">Mycobacterium kansasii ATCC 12478</name>
    <dbReference type="NCBI Taxonomy" id="557599"/>
    <lineage>
        <taxon>Bacteria</taxon>
        <taxon>Bacillati</taxon>
        <taxon>Actinomycetota</taxon>
        <taxon>Actinomycetes</taxon>
        <taxon>Mycobacteriales</taxon>
        <taxon>Mycobacteriaceae</taxon>
        <taxon>Mycobacterium</taxon>
    </lineage>
</organism>
<dbReference type="Proteomes" id="UP000017786">
    <property type="component" value="Chromosome"/>
</dbReference>
<dbReference type="EMBL" id="CP006835">
    <property type="protein sequence ID" value="AGZ54426.1"/>
    <property type="molecule type" value="Genomic_DNA"/>
</dbReference>
<protein>
    <submittedName>
        <fullName evidence="1">Uncharacterized protein</fullName>
    </submittedName>
</protein>
<evidence type="ECO:0000313" key="1">
    <source>
        <dbReference type="EMBL" id="AGZ54426.1"/>
    </source>
</evidence>
<dbReference type="KEGG" id="mkn:MKAN_23025"/>
<gene>
    <name evidence="1" type="ORF">MKAN_23025</name>
</gene>
<reference evidence="1 2" key="1">
    <citation type="submission" date="2013-10" db="EMBL/GenBank/DDBJ databases">
        <title>Genome sequence of Mycobacterium kansasii.</title>
        <authorList>
            <consortium name="McGill University Mycobacterium genome consortium"/>
            <person name="Veyrier F.J."/>
            <person name="Behr M.A."/>
        </authorList>
    </citation>
    <scope>NUCLEOTIDE SEQUENCE [LARGE SCALE GENOMIC DNA]</scope>
    <source>
        <strain evidence="1 2">ATCC 12478</strain>
    </source>
</reference>